<dbReference type="InterPro" id="IPR002588">
    <property type="entry name" value="Alphavirus-like_MT_dom"/>
</dbReference>
<dbReference type="GO" id="GO:0003968">
    <property type="term" value="F:RNA-directed RNA polymerase activity"/>
    <property type="evidence" value="ECO:0007669"/>
    <property type="project" value="UniProtKB-KW"/>
</dbReference>
<dbReference type="GO" id="GO:0016787">
    <property type="term" value="F:hydrolase activity"/>
    <property type="evidence" value="ECO:0007669"/>
    <property type="project" value="UniProtKB-KW"/>
</dbReference>
<keyword evidence="6" id="KW-0347">Helicase</keyword>
<protein>
    <submittedName>
        <fullName evidence="14">Replicase</fullName>
    </submittedName>
</protein>
<dbReference type="PANTHER" id="PTHR31212">
    <property type="entry name" value="ALPHA-KETOGLUTARATE-DEPENDENT DIOXYGENASE ALKB HOMOLOG 3"/>
    <property type="match status" value="1"/>
</dbReference>
<comment type="catalytic activity">
    <reaction evidence="9">
        <text>ATP + H2O = ADP + phosphate + H(+)</text>
        <dbReference type="Rhea" id="RHEA:13065"/>
        <dbReference type="ChEBI" id="CHEBI:15377"/>
        <dbReference type="ChEBI" id="CHEBI:15378"/>
        <dbReference type="ChEBI" id="CHEBI:30616"/>
        <dbReference type="ChEBI" id="CHEBI:43474"/>
        <dbReference type="ChEBI" id="CHEBI:456216"/>
        <dbReference type="EC" id="3.6.4.13"/>
    </reaction>
</comment>
<dbReference type="InterPro" id="IPR027351">
    <property type="entry name" value="(+)RNA_virus_helicase_core_dom"/>
</dbReference>
<dbReference type="InterPro" id="IPR037151">
    <property type="entry name" value="AlkB-like_sf"/>
</dbReference>
<dbReference type="InterPro" id="IPR001788">
    <property type="entry name" value="RNA-dep_RNA_pol_alsuvir"/>
</dbReference>
<evidence type="ECO:0000256" key="8">
    <source>
        <dbReference type="ARBA" id="ARBA00022953"/>
    </source>
</evidence>
<feature type="domain" description="RdRp catalytic" evidence="10">
    <location>
        <begin position="1487"/>
        <end position="1594"/>
    </location>
</feature>
<keyword evidence="7" id="KW-0067">ATP-binding</keyword>
<dbReference type="PANTHER" id="PTHR31212:SF4">
    <property type="entry name" value="ALPHA-KETOGLUTARATE-DEPENDENT DIOXYGENASE ALKB HOMOLOG 3"/>
    <property type="match status" value="1"/>
</dbReference>
<keyword evidence="5" id="KW-0378">Hydrolase</keyword>
<keyword evidence="3" id="KW-0548">Nucleotidyltransferase</keyword>
<dbReference type="GO" id="GO:0005524">
    <property type="term" value="F:ATP binding"/>
    <property type="evidence" value="ECO:0007669"/>
    <property type="project" value="UniProtKB-KW"/>
</dbReference>
<evidence type="ECO:0000256" key="7">
    <source>
        <dbReference type="ARBA" id="ARBA00022840"/>
    </source>
</evidence>
<dbReference type="InterPro" id="IPR005123">
    <property type="entry name" value="Oxoglu/Fe-dep_dioxygenase_dom"/>
</dbReference>
<organism evidence="14">
    <name type="scientific">Grapevine virus F</name>
    <dbReference type="NCBI Taxonomy" id="1221437"/>
    <lineage>
        <taxon>Viruses</taxon>
        <taxon>Riboviria</taxon>
        <taxon>Orthornavirae</taxon>
        <taxon>Kitrinoviricota</taxon>
        <taxon>Alsuviricetes</taxon>
        <taxon>Tymovirales</taxon>
        <taxon>Betaflexiviridae</taxon>
        <taxon>Trivirinae</taxon>
        <taxon>Vitivirus</taxon>
        <taxon>Vitivirus phivitis</taxon>
    </lineage>
</organism>
<dbReference type="Gene3D" id="2.60.120.590">
    <property type="entry name" value="Alpha-ketoglutarate-dependent dioxygenase AlkB-like"/>
    <property type="match status" value="1"/>
</dbReference>
<accession>A0A6B9SC70</accession>
<dbReference type="GO" id="GO:0039694">
    <property type="term" value="P:viral RNA genome replication"/>
    <property type="evidence" value="ECO:0007669"/>
    <property type="project" value="InterPro"/>
</dbReference>
<evidence type="ECO:0000256" key="2">
    <source>
        <dbReference type="ARBA" id="ARBA00022679"/>
    </source>
</evidence>
<evidence type="ECO:0000259" key="12">
    <source>
        <dbReference type="PROSITE" id="PS51657"/>
    </source>
</evidence>
<keyword evidence="4" id="KW-0547">Nucleotide-binding</keyword>
<feature type="domain" description="Alphavirus-like MT" evidence="13">
    <location>
        <begin position="66"/>
        <end position="241"/>
    </location>
</feature>
<feature type="domain" description="(+)RNA virus helicase C-terminal" evidence="12">
    <location>
        <begin position="910"/>
        <end position="1188"/>
    </location>
</feature>
<proteinExistence type="predicted"/>
<sequence length="1727" mass="197180">MSISVSSQRVAAASLYTNGDKTIIDQIKVIKSERLKKIEVEVDGLFDYYVSDFMRDFISKLGIHTSVHSFVAHPHPVSKMFENYILYRCISSYIGNSNLFISCKEAKVKRFKFGRNGLEAKNTRYNRLIHSKDHFRYEWCTRNKNLEYIPEVREGTKTCDTVVIHDEVQYWSLTDLQNFLGNVEDDTNVLYSVVYPAEITTGVTFSLFPEAYEFEVHDGYFIWYPDGKAEGAYKQPINPWLLTTSKTEDVRYRTWTITKLQTVGAHHLFSCTPGSTITEDSYTYDQYTLINPYNCFAGRVHGRQTVRLRARMVKPVLLYLMALRKPDCGSAVAKIRMLSHDEESCEEAVFVAELAKLISDLSLYNSMGAFNAWEAVKKVFHRAMGPWWTYIVNRRLFNEDSMHEFIANCDSAVITVPRIYRARVDVRKSLSAPLGHHWHEEDDVFSLLYLSELAKRDRRSETYSIPAGELQEARVVVPITRILRSYELVQEQMLVHEVELNTLHIVATPGNLQKVLKKCVIRLSAFRYMETRLLTEYSSVEESLTNGWMTDERAMEILFGVVEVPIPQAKGPEVEMPTADHTVGPATCSKITEATKEKVEVFLKQVKYLDKLKGRVCAFYSKYSTGYTYTGGSHISQGMPESLVELRRSMGLGEEYDHCLVQRYEKDGAIPFHADDEKCYLPGSSVVTLNMHGTAEFMLKENGKEEIHRVTLEDGDVLVMPEGVQENYKHSVSVKTEGRISLTFRNKTADYMNSDAVSDYEEDAPDVDDGLKCIQANRANLCTLQCIADHIKLELPILVARLNATNPEYISELSKGGPTLPTFINLCAKMDIPLQISGVHGGLQTRGNFKKLCVFMGEDHVEKVEETVGRNNAYDAFSLHPNSGRGVFYPNRDYAEKLSESMFEGHTGILLNKFKRGKSVIRDVRKEIKFVSFFGFAGSGKSYYPQTVLQHTFGIKALVISPRKALAADWSSKVGSRAKVVTFEKAVVEEEVFSCIVVDELGLYPPGYLDLICLLHEPSTLVLLGDPLQGTYYNKDDRIKLATVSNNVFARLEGSLPYLMYSHRLSKHNRTFDIDTHGNLESSGVQRVKKLDTKLPTIYAARATKESAEGTAYTVSETQGLSFKDVQVLIDKDWALKEDGDVIVAFTRARGTTRYMCSDSDNDMLKVRAKSEVLRSILKAGKVGRDTILNSLRKEMPNAEPVFTETRLANTEEYEEKLMGDPYLKGMLRLLEEEEIEEEECEEPMAPEPVKTHLFLSEGVNEMAPFMFVNQSGQRVKLGDRFNREQKTTAGLTAQIDEMGFAGQNENPCTHKALYLHHKMDDAATFMLSVRKRLRFRDPEKNRARYEKHKGIGRQMFDVLKKTYNWTSIDSLPPLERAEADFMKKRLNKSAALLERHNIRSDPDWPSNIIKIFLKQQVCTKLEKRGVDAKAGQTIACFSHAVLCKFGPIMRQTERKLRELLPPNVMVYSQKNYSDLDVWAKTYVDTMVGTDSDYEAFDRSQDEKILDLEVEVLKFFLWPEELIREYVELKLQMSCSMGNLAIMRFSGEFGTFFFNTMCNMVFTCMRYSVTNRTRLCFAGDDMYAPGVLEVRTDYEHILDELSLKAKVQVGDRPLFCGWRMSPYGIVKEPNLVLDRWKIAKGNGSLHDCMVNYAIEASYGYRLSEYLYDINIDIDAQQELTRQIVLVKEKLPPKVRDIFSDDANESWSDGDDEFLIKLTEPQLRMGLF</sequence>
<dbReference type="GO" id="GO:0008174">
    <property type="term" value="F:mRNA methyltransferase activity"/>
    <property type="evidence" value="ECO:0007669"/>
    <property type="project" value="UniProtKB-UniRule"/>
</dbReference>
<dbReference type="GO" id="GO:0006396">
    <property type="term" value="P:RNA processing"/>
    <property type="evidence" value="ECO:0007669"/>
    <property type="project" value="InterPro"/>
</dbReference>
<dbReference type="GO" id="GO:0051213">
    <property type="term" value="F:dioxygenase activity"/>
    <property type="evidence" value="ECO:0007669"/>
    <property type="project" value="InterPro"/>
</dbReference>
<dbReference type="GO" id="GO:0006351">
    <property type="term" value="P:DNA-templated transcription"/>
    <property type="evidence" value="ECO:0007669"/>
    <property type="project" value="InterPro"/>
</dbReference>
<dbReference type="GO" id="GO:0003723">
    <property type="term" value="F:RNA binding"/>
    <property type="evidence" value="ECO:0007669"/>
    <property type="project" value="InterPro"/>
</dbReference>
<dbReference type="Pfam" id="PF01660">
    <property type="entry name" value="Vmethyltransf"/>
    <property type="match status" value="1"/>
</dbReference>
<dbReference type="SUPFAM" id="SSF52540">
    <property type="entry name" value="P-loop containing nucleoside triphosphate hydrolases"/>
    <property type="match status" value="1"/>
</dbReference>
<dbReference type="Pfam" id="PF13532">
    <property type="entry name" value="2OG-FeII_Oxy_2"/>
    <property type="match status" value="1"/>
</dbReference>
<dbReference type="CDD" id="cd23245">
    <property type="entry name" value="Betaflexiviridae_RdRp"/>
    <property type="match status" value="1"/>
</dbReference>
<dbReference type="Pfam" id="PF00978">
    <property type="entry name" value="RdRP_2"/>
    <property type="match status" value="1"/>
</dbReference>
<evidence type="ECO:0000259" key="13">
    <source>
        <dbReference type="PROSITE" id="PS51743"/>
    </source>
</evidence>
<dbReference type="SUPFAM" id="SSF56672">
    <property type="entry name" value="DNA/RNA polymerases"/>
    <property type="match status" value="1"/>
</dbReference>
<evidence type="ECO:0000256" key="6">
    <source>
        <dbReference type="ARBA" id="ARBA00022806"/>
    </source>
</evidence>
<evidence type="ECO:0000313" key="14">
    <source>
        <dbReference type="EMBL" id="QHI43184.1"/>
    </source>
</evidence>
<dbReference type="InterPro" id="IPR007094">
    <property type="entry name" value="RNA-dir_pol_PSvirus"/>
</dbReference>
<dbReference type="Pfam" id="PF01443">
    <property type="entry name" value="Viral_helicase1"/>
    <property type="match status" value="1"/>
</dbReference>
<dbReference type="InterPro" id="IPR032854">
    <property type="entry name" value="ALKBH3"/>
</dbReference>
<dbReference type="GO" id="GO:0006307">
    <property type="term" value="P:DNA alkylation repair"/>
    <property type="evidence" value="ECO:0007669"/>
    <property type="project" value="InterPro"/>
</dbReference>
<dbReference type="InterPro" id="IPR027417">
    <property type="entry name" value="P-loop_NTPase"/>
</dbReference>
<evidence type="ECO:0000256" key="3">
    <source>
        <dbReference type="ARBA" id="ARBA00022695"/>
    </source>
</evidence>
<dbReference type="PROSITE" id="PS50507">
    <property type="entry name" value="RDRP_SSRNA_POS"/>
    <property type="match status" value="1"/>
</dbReference>
<evidence type="ECO:0000256" key="1">
    <source>
        <dbReference type="ARBA" id="ARBA00022484"/>
    </source>
</evidence>
<reference evidence="14" key="1">
    <citation type="journal article" date="2019" name="Plant Dis.">
        <title>First Report of Grapevine Virus E and Grapevine Virus F in Grapevine in Greece.</title>
        <authorList>
            <person name="Panailidou P."/>
            <person name="Lotos L."/>
            <person name="Olmos A."/>
            <person name="Ruiz-Garcia A.B."/>
            <person name="Moran F."/>
            <person name="Orfanidou C.G."/>
            <person name="Sassalou C.-L."/>
            <person name="Katis N.I."/>
            <person name="Maliogka V.I."/>
        </authorList>
    </citation>
    <scope>NUCLEOTIDE SEQUENCE</scope>
    <source>
        <strain evidence="14">D2-1/13</strain>
    </source>
</reference>
<name>A0A6B9SC70_9VIRU</name>
<evidence type="ECO:0000256" key="9">
    <source>
        <dbReference type="ARBA" id="ARBA00047984"/>
    </source>
</evidence>
<evidence type="ECO:0000256" key="4">
    <source>
        <dbReference type="ARBA" id="ARBA00022741"/>
    </source>
</evidence>
<dbReference type="GO" id="GO:0016556">
    <property type="term" value="P:mRNA modification"/>
    <property type="evidence" value="ECO:0007669"/>
    <property type="project" value="InterPro"/>
</dbReference>
<dbReference type="Gene3D" id="3.40.50.300">
    <property type="entry name" value="P-loop containing nucleotide triphosphate hydrolases"/>
    <property type="match status" value="1"/>
</dbReference>
<keyword evidence="1" id="KW-0696">RNA-directed RNA polymerase</keyword>
<dbReference type="PROSITE" id="PS51471">
    <property type="entry name" value="FE2OG_OXY"/>
    <property type="match status" value="1"/>
</dbReference>
<evidence type="ECO:0000259" key="10">
    <source>
        <dbReference type="PROSITE" id="PS50507"/>
    </source>
</evidence>
<keyword evidence="8" id="KW-0693">Viral RNA replication</keyword>
<feature type="domain" description="Fe2OG dioxygenase" evidence="11">
    <location>
        <begin position="655"/>
        <end position="748"/>
    </location>
</feature>
<evidence type="ECO:0000256" key="5">
    <source>
        <dbReference type="ARBA" id="ARBA00022801"/>
    </source>
</evidence>
<dbReference type="PROSITE" id="PS51657">
    <property type="entry name" value="PSRV_HELICASE"/>
    <property type="match status" value="1"/>
</dbReference>
<dbReference type="SUPFAM" id="SSF51197">
    <property type="entry name" value="Clavaminate synthase-like"/>
    <property type="match status" value="1"/>
</dbReference>
<evidence type="ECO:0000259" key="11">
    <source>
        <dbReference type="PROSITE" id="PS51471"/>
    </source>
</evidence>
<dbReference type="EMBL" id="MK490831">
    <property type="protein sequence ID" value="QHI43184.1"/>
    <property type="molecule type" value="Genomic_RNA"/>
</dbReference>
<dbReference type="InterPro" id="IPR027450">
    <property type="entry name" value="AlkB-like"/>
</dbReference>
<dbReference type="GO" id="GO:0003724">
    <property type="term" value="F:RNA helicase activity"/>
    <property type="evidence" value="ECO:0007669"/>
    <property type="project" value="UniProtKB-EC"/>
</dbReference>
<dbReference type="InterPro" id="IPR043502">
    <property type="entry name" value="DNA/RNA_pol_sf"/>
</dbReference>
<keyword evidence="2" id="KW-0808">Transferase</keyword>
<dbReference type="PROSITE" id="PS51743">
    <property type="entry name" value="ALPHAVIRUS_MT"/>
    <property type="match status" value="1"/>
</dbReference>